<name>A0A498H9G3_MALDO</name>
<gene>
    <name evidence="1" type="ORF">DVH24_027607</name>
</gene>
<dbReference type="OrthoDB" id="1937329at2759"/>
<dbReference type="SMR" id="A0A498H9G3"/>
<dbReference type="AlphaFoldDB" id="A0A498H9G3"/>
<dbReference type="Proteomes" id="UP000290289">
    <property type="component" value="Chromosome 17"/>
</dbReference>
<keyword evidence="2" id="KW-1185">Reference proteome</keyword>
<reference evidence="1 2" key="1">
    <citation type="submission" date="2018-10" db="EMBL/GenBank/DDBJ databases">
        <title>A high-quality apple genome assembly.</title>
        <authorList>
            <person name="Hu J."/>
        </authorList>
    </citation>
    <scope>NUCLEOTIDE SEQUENCE [LARGE SCALE GENOMIC DNA]</scope>
    <source>
        <strain evidence="2">cv. HFTH1</strain>
        <tissue evidence="1">Young leaf</tissue>
    </source>
</reference>
<dbReference type="EMBL" id="RDQH01000343">
    <property type="protein sequence ID" value="RXH67460.1"/>
    <property type="molecule type" value="Genomic_DNA"/>
</dbReference>
<organism evidence="1 2">
    <name type="scientific">Malus domestica</name>
    <name type="common">Apple</name>
    <name type="synonym">Pyrus malus</name>
    <dbReference type="NCBI Taxonomy" id="3750"/>
    <lineage>
        <taxon>Eukaryota</taxon>
        <taxon>Viridiplantae</taxon>
        <taxon>Streptophyta</taxon>
        <taxon>Embryophyta</taxon>
        <taxon>Tracheophyta</taxon>
        <taxon>Spermatophyta</taxon>
        <taxon>Magnoliopsida</taxon>
        <taxon>eudicotyledons</taxon>
        <taxon>Gunneridae</taxon>
        <taxon>Pentapetalae</taxon>
        <taxon>rosids</taxon>
        <taxon>fabids</taxon>
        <taxon>Rosales</taxon>
        <taxon>Rosaceae</taxon>
        <taxon>Amygdaloideae</taxon>
        <taxon>Maleae</taxon>
        <taxon>Malus</taxon>
    </lineage>
</organism>
<sequence>MAQDHDLQRQSQPLIGRGFPIRRRKLPMVRLCGPNPRRGVLFARMLKKIRLRWLKLHYLCILKKLKESYRNMVKDLMEAGASLDTFHQRVFMESTFAIPMGVSLSSYPSVAGSDRPRTLFMQM</sequence>
<dbReference type="PANTHER" id="PTHR34788:SF4">
    <property type="entry name" value="F15I1.22"/>
    <property type="match status" value="1"/>
</dbReference>
<dbReference type="Gramene" id="mRNA:MD17G0145900">
    <property type="protein sequence ID" value="CDS:MD17G0145900.1"/>
    <property type="gene ID" value="MD17G0145900"/>
</dbReference>
<proteinExistence type="predicted"/>
<accession>A0A498H9G3</accession>
<evidence type="ECO:0000313" key="2">
    <source>
        <dbReference type="Proteomes" id="UP000290289"/>
    </source>
</evidence>
<dbReference type="PANTHER" id="PTHR34788">
    <property type="entry name" value="F15I1.22"/>
    <property type="match status" value="1"/>
</dbReference>
<comment type="caution">
    <text evidence="1">The sequence shown here is derived from an EMBL/GenBank/DDBJ whole genome shotgun (WGS) entry which is preliminary data.</text>
</comment>
<dbReference type="KEGG" id="mdm:103405365"/>
<protein>
    <submittedName>
        <fullName evidence="1">Uncharacterized protein</fullName>
    </submittedName>
</protein>
<evidence type="ECO:0000313" key="1">
    <source>
        <dbReference type="EMBL" id="RXH67460.1"/>
    </source>
</evidence>